<dbReference type="PIRSF" id="PIRSF000112">
    <property type="entry name" value="Glycerol_dehydrogenase"/>
    <property type="match status" value="1"/>
</dbReference>
<reference evidence="9 10" key="1">
    <citation type="submission" date="2021-06" db="EMBL/GenBank/DDBJ databases">
        <title>Faecalicatena sp. nov. isolated from porcine feces.</title>
        <authorList>
            <person name="Oh B.S."/>
            <person name="Lee J.H."/>
        </authorList>
    </citation>
    <scope>NUCLEOTIDE SEQUENCE [LARGE SCALE GENOMIC DNA]</scope>
    <source>
        <strain evidence="9 10">AGMB00832</strain>
    </source>
</reference>
<dbReference type="EC" id="1.1.1.6" evidence="5"/>
<dbReference type="Pfam" id="PF00465">
    <property type="entry name" value="Fe-ADH"/>
    <property type="match status" value="1"/>
</dbReference>
<feature type="domain" description="Alcohol dehydrogenase iron-type/glycerol dehydrogenase GldA" evidence="8">
    <location>
        <begin position="10"/>
        <end position="147"/>
    </location>
</feature>
<dbReference type="PANTHER" id="PTHR43616">
    <property type="entry name" value="GLYCEROL DEHYDROGENASE"/>
    <property type="match status" value="1"/>
</dbReference>
<protein>
    <recommendedName>
        <fullName evidence="6">Glycerol dehydrogenase</fullName>
        <ecNumber evidence="5">1.1.1.6</ecNumber>
    </recommendedName>
</protein>
<dbReference type="GO" id="GO:0004022">
    <property type="term" value="F:alcohol dehydrogenase (NAD+) activity"/>
    <property type="evidence" value="ECO:0007669"/>
    <property type="project" value="UniProtKB-EC"/>
</dbReference>
<evidence type="ECO:0000256" key="6">
    <source>
        <dbReference type="ARBA" id="ARBA00040132"/>
    </source>
</evidence>
<comment type="caution">
    <text evidence="9">The sequence shown here is derived from an EMBL/GenBank/DDBJ whole genome shotgun (WGS) entry which is preliminary data.</text>
</comment>
<dbReference type="Proteomes" id="UP000723714">
    <property type="component" value="Unassembled WGS sequence"/>
</dbReference>
<evidence type="ECO:0000256" key="7">
    <source>
        <dbReference type="ARBA" id="ARBA00049006"/>
    </source>
</evidence>
<evidence type="ECO:0000259" key="8">
    <source>
        <dbReference type="Pfam" id="PF00465"/>
    </source>
</evidence>
<name>A0ABS6D7M6_9FIRM</name>
<keyword evidence="3" id="KW-0520">NAD</keyword>
<dbReference type="PANTHER" id="PTHR43616:SF5">
    <property type="entry name" value="GLYCEROL DEHYDROGENASE 1"/>
    <property type="match status" value="1"/>
</dbReference>
<dbReference type="InterPro" id="IPR016205">
    <property type="entry name" value="Glycerol_DH"/>
</dbReference>
<proteinExistence type="predicted"/>
<evidence type="ECO:0000256" key="3">
    <source>
        <dbReference type="ARBA" id="ARBA00023027"/>
    </source>
</evidence>
<evidence type="ECO:0000256" key="2">
    <source>
        <dbReference type="ARBA" id="ARBA00023002"/>
    </source>
</evidence>
<evidence type="ECO:0000256" key="1">
    <source>
        <dbReference type="ARBA" id="ARBA00022723"/>
    </source>
</evidence>
<organism evidence="9 10">
    <name type="scientific">Faecalicatena faecalis</name>
    <dbReference type="NCBI Taxonomy" id="2726362"/>
    <lineage>
        <taxon>Bacteria</taxon>
        <taxon>Bacillati</taxon>
        <taxon>Bacillota</taxon>
        <taxon>Clostridia</taxon>
        <taxon>Lachnospirales</taxon>
        <taxon>Lachnospiraceae</taxon>
        <taxon>Faecalicatena</taxon>
    </lineage>
</organism>
<dbReference type="InterPro" id="IPR001670">
    <property type="entry name" value="ADH_Fe/GldA"/>
</dbReference>
<accession>A0ABS6D7M6</accession>
<sequence>MQELKVGAGRFVVGAKAIQNLKREMQYFGKKALIIGGPSSVDKVAECVDLNDLGIVHRHTGECSKRWAEDYSEIVKQEQCDLIIGIGGGKCIDLAKCAATYANCPIITVPTSVATCAASSAVCIMYTDEGRSDGSVGMNREVDVVLADSEIIKNSPKRLWGAGLVDSLAKLPEVIHNLTIKNHKDCDLNKYICYINGKVIWEFIMGEGYVLADDQKDLGLVENMIVTNLIHTSIVSGFSSGSGQLALAHGLYDFIRREFVKEAKDILHGEIVGVGLIMQMYYNGDDPQEIENLKSFMEHFGMPMNLRDIHYEDTDDNRRKLIEYLTKSTNVTDVERLEKALEKIK</sequence>
<evidence type="ECO:0000256" key="5">
    <source>
        <dbReference type="ARBA" id="ARBA00039147"/>
    </source>
</evidence>
<keyword evidence="2 9" id="KW-0560">Oxidoreductase</keyword>
<dbReference type="EMBL" id="JABACJ020000015">
    <property type="protein sequence ID" value="MBU3877136.1"/>
    <property type="molecule type" value="Genomic_DNA"/>
</dbReference>
<evidence type="ECO:0000313" key="9">
    <source>
        <dbReference type="EMBL" id="MBU3877136.1"/>
    </source>
</evidence>
<gene>
    <name evidence="9" type="ORF">HGO97_015100</name>
</gene>
<dbReference type="RefSeq" id="WP_216243267.1">
    <property type="nucleotide sequence ID" value="NZ_JABACJ020000015.1"/>
</dbReference>
<evidence type="ECO:0000313" key="10">
    <source>
        <dbReference type="Proteomes" id="UP000723714"/>
    </source>
</evidence>
<comment type="catalytic activity">
    <reaction evidence="7">
        <text>glycerol + NAD(+) = dihydroxyacetone + NADH + H(+)</text>
        <dbReference type="Rhea" id="RHEA:13769"/>
        <dbReference type="ChEBI" id="CHEBI:15378"/>
        <dbReference type="ChEBI" id="CHEBI:16016"/>
        <dbReference type="ChEBI" id="CHEBI:17754"/>
        <dbReference type="ChEBI" id="CHEBI:57540"/>
        <dbReference type="ChEBI" id="CHEBI:57945"/>
        <dbReference type="EC" id="1.1.1.6"/>
    </reaction>
</comment>
<evidence type="ECO:0000256" key="4">
    <source>
        <dbReference type="ARBA" id="ARBA00037918"/>
    </source>
</evidence>
<keyword evidence="10" id="KW-1185">Reference proteome</keyword>
<comment type="pathway">
    <text evidence="4">Polyol metabolism; glycerol fermentation; glycerone phosphate from glycerol (oxidative route): step 1/2.</text>
</comment>
<keyword evidence="1" id="KW-0479">Metal-binding</keyword>